<proteinExistence type="predicted"/>
<name>G5GET8_9FIRM</name>
<feature type="domain" description="NADH:flavin oxidoreductase/NADH oxidase N-terminal" evidence="7">
    <location>
        <begin position="80"/>
        <end position="396"/>
    </location>
</feature>
<keyword evidence="6" id="KW-0812">Transmembrane</keyword>
<evidence type="ECO:0000256" key="2">
    <source>
        <dbReference type="ARBA" id="ARBA00022630"/>
    </source>
</evidence>
<dbReference type="InterPro" id="IPR044152">
    <property type="entry name" value="YqjM-like"/>
</dbReference>
<keyword evidence="6" id="KW-0472">Membrane</keyword>
<dbReference type="Pfam" id="PF00724">
    <property type="entry name" value="Oxidored_FMN"/>
    <property type="match status" value="1"/>
</dbReference>
<evidence type="ECO:0000256" key="4">
    <source>
        <dbReference type="ARBA" id="ARBA00022857"/>
    </source>
</evidence>
<keyword evidence="10" id="KW-1185">Reference proteome</keyword>
<keyword evidence="3" id="KW-0288">FMN</keyword>
<dbReference type="EMBL" id="ACZL01000003">
    <property type="protein sequence ID" value="EHI56629.1"/>
    <property type="molecule type" value="Genomic_DNA"/>
</dbReference>
<dbReference type="PANTHER" id="PTHR43303">
    <property type="entry name" value="NADPH DEHYDROGENASE C23G7.10C-RELATED"/>
    <property type="match status" value="1"/>
</dbReference>
<dbReference type="GO" id="GO:0050661">
    <property type="term" value="F:NADP binding"/>
    <property type="evidence" value="ECO:0007669"/>
    <property type="project" value="InterPro"/>
</dbReference>
<comment type="caution">
    <text evidence="9">The sequence shown here is derived from an EMBL/GenBank/DDBJ whole genome shotgun (WGS) entry which is preliminary data.</text>
</comment>
<dbReference type="CDD" id="cd02803">
    <property type="entry name" value="OYE_like_FMN_family"/>
    <property type="match status" value="1"/>
</dbReference>
<keyword evidence="4" id="KW-0521">NADP</keyword>
<gene>
    <name evidence="9" type="ORF">HMPREF9333_00076</name>
</gene>
<dbReference type="SUPFAM" id="SSF51395">
    <property type="entry name" value="FMN-linked oxidoreductases"/>
    <property type="match status" value="1"/>
</dbReference>
<reference evidence="9 10" key="1">
    <citation type="submission" date="2011-08" db="EMBL/GenBank/DDBJ databases">
        <title>The Genome Sequence of Johnsonella ignava ATCC 51276.</title>
        <authorList>
            <consortium name="The Broad Institute Genome Sequencing Platform"/>
            <person name="Earl A."/>
            <person name="Ward D."/>
            <person name="Feldgarden M."/>
            <person name="Gevers D."/>
            <person name="Izard J."/>
            <person name="Blanton J.M."/>
            <person name="Baranova O.V."/>
            <person name="Dewhirst F.E."/>
            <person name="Young S.K."/>
            <person name="Zeng Q."/>
            <person name="Gargeya S."/>
            <person name="Fitzgerald M."/>
            <person name="Haas B."/>
            <person name="Abouelleil A."/>
            <person name="Alvarado L."/>
            <person name="Arachchi H.M."/>
            <person name="Berlin A."/>
            <person name="Brown A."/>
            <person name="Chapman S.B."/>
            <person name="Chen Z."/>
            <person name="Dunbar C."/>
            <person name="Freedman E."/>
            <person name="Gearin G."/>
            <person name="Gellesch M."/>
            <person name="Goldberg J."/>
            <person name="Griggs A."/>
            <person name="Gujja S."/>
            <person name="Heiman D."/>
            <person name="Howarth C."/>
            <person name="Larson L."/>
            <person name="Lui A."/>
            <person name="MacDonald P.J.P."/>
            <person name="Montmayeur A."/>
            <person name="Murphy C."/>
            <person name="Neiman D."/>
            <person name="Pearson M."/>
            <person name="Priest M."/>
            <person name="Roberts A."/>
            <person name="Saif S."/>
            <person name="Shea T."/>
            <person name="Shenoy N."/>
            <person name="Sisk P."/>
            <person name="Stolte C."/>
            <person name="Sykes S."/>
            <person name="Wortman J."/>
            <person name="Nusbaum C."/>
            <person name="Birren B."/>
        </authorList>
    </citation>
    <scope>NUCLEOTIDE SEQUENCE [LARGE SCALE GENOMIC DNA]</scope>
    <source>
        <strain evidence="9 10">ATCC 51276</strain>
    </source>
</reference>
<evidence type="ECO:0000256" key="6">
    <source>
        <dbReference type="SAM" id="Phobius"/>
    </source>
</evidence>
<sequence length="401" mass="42982">MGVIIWIKWGQIGLSAISTGGFLGVLISNKQILLCAGGLCSTALLALTSYLKDYGFAGFPISDGRLMDFLIYGDKKMLLNQPLKLKNIILRNRIVMPPMATGKSIDGVPGDVLIDYYKVRAKATALIILEHEYVSPDGMASIGQLSMADDGVIDSYKNLTAAVCSQQAVILAQINHAGAAARYTGLPTIAPSPIVLYDKQPVPHEMTKKDIAVVIKSFTDAALRAKKAGFDGVEIHSAHGYLLNQFYSPLTNKRTDEYCGTALEGRTRIHTEIIHEVRKATGEDFIIALRFGACDYMEGGSKVDEVAAASGIFEEAGIDLLDISGGHCGYTVDTKTQPGWFSELSAEAKKAVKVPVILTGGITSGEEAEKLLKENVADLIGVGRAVMQNASWAQEALAALK</sequence>
<evidence type="ECO:0000313" key="9">
    <source>
        <dbReference type="EMBL" id="EHI56629.1"/>
    </source>
</evidence>
<dbReference type="InterPro" id="IPR001155">
    <property type="entry name" value="OxRdtase_FMN_N"/>
</dbReference>
<dbReference type="eggNOG" id="COG1902">
    <property type="taxonomic scope" value="Bacteria"/>
</dbReference>
<organism evidence="9 10">
    <name type="scientific">Johnsonella ignava ATCC 51276</name>
    <dbReference type="NCBI Taxonomy" id="679200"/>
    <lineage>
        <taxon>Bacteria</taxon>
        <taxon>Bacillati</taxon>
        <taxon>Bacillota</taxon>
        <taxon>Clostridia</taxon>
        <taxon>Lachnospirales</taxon>
        <taxon>Lachnospiraceae</taxon>
        <taxon>Johnsonella</taxon>
    </lineage>
</organism>
<evidence type="ECO:0000313" key="10">
    <source>
        <dbReference type="Proteomes" id="UP000003011"/>
    </source>
</evidence>
<evidence type="ECO:0000259" key="8">
    <source>
        <dbReference type="Pfam" id="PF18186"/>
    </source>
</evidence>
<keyword evidence="5" id="KW-0560">Oxidoreductase</keyword>
<evidence type="ECO:0000259" key="7">
    <source>
        <dbReference type="Pfam" id="PF00724"/>
    </source>
</evidence>
<dbReference type="InterPro" id="IPR013785">
    <property type="entry name" value="Aldolase_TIM"/>
</dbReference>
<dbReference type="STRING" id="679200.HMPREF9333_00076"/>
<feature type="transmembrane region" description="Helical" evidence="6">
    <location>
        <begin position="32"/>
        <end position="51"/>
    </location>
</feature>
<accession>G5GET8</accession>
<dbReference type="PANTHER" id="PTHR43303:SF4">
    <property type="entry name" value="NADPH DEHYDROGENASE C23G7.10C-RELATED"/>
    <property type="match status" value="1"/>
</dbReference>
<dbReference type="RefSeq" id="WP_005538998.1">
    <property type="nucleotide sequence ID" value="NZ_JH378829.1"/>
</dbReference>
<dbReference type="HOGENOM" id="CLU_012153_2_3_9"/>
<dbReference type="GO" id="GO:0003959">
    <property type="term" value="F:NADPH dehydrogenase activity"/>
    <property type="evidence" value="ECO:0007669"/>
    <property type="project" value="InterPro"/>
</dbReference>
<evidence type="ECO:0000256" key="3">
    <source>
        <dbReference type="ARBA" id="ARBA00022643"/>
    </source>
</evidence>
<dbReference type="Pfam" id="PF18186">
    <property type="entry name" value="SLATT_4"/>
    <property type="match status" value="1"/>
</dbReference>
<dbReference type="Proteomes" id="UP000003011">
    <property type="component" value="Unassembled WGS sequence"/>
</dbReference>
<keyword evidence="6" id="KW-1133">Transmembrane helix</keyword>
<evidence type="ECO:0000256" key="5">
    <source>
        <dbReference type="ARBA" id="ARBA00023002"/>
    </source>
</evidence>
<comment type="cofactor">
    <cofactor evidence="1">
        <name>FMN</name>
        <dbReference type="ChEBI" id="CHEBI:58210"/>
    </cofactor>
</comment>
<dbReference type="PATRIC" id="fig|679200.3.peg.82"/>
<dbReference type="Gene3D" id="3.20.20.70">
    <property type="entry name" value="Aldolase class I"/>
    <property type="match status" value="1"/>
</dbReference>
<evidence type="ECO:0000256" key="1">
    <source>
        <dbReference type="ARBA" id="ARBA00001917"/>
    </source>
</evidence>
<feature type="transmembrane region" description="Helical" evidence="6">
    <location>
        <begin position="6"/>
        <end position="25"/>
    </location>
</feature>
<dbReference type="InterPro" id="IPR040811">
    <property type="entry name" value="SLATT_4"/>
</dbReference>
<dbReference type="AlphaFoldDB" id="G5GET8"/>
<dbReference type="GO" id="GO:0010181">
    <property type="term" value="F:FMN binding"/>
    <property type="evidence" value="ECO:0007669"/>
    <property type="project" value="InterPro"/>
</dbReference>
<protein>
    <submittedName>
        <fullName evidence="9">Uncharacterized protein</fullName>
    </submittedName>
</protein>
<keyword evidence="2" id="KW-0285">Flavoprotein</keyword>
<feature type="domain" description="SMODS and SLOG-associating 2TM effector" evidence="8">
    <location>
        <begin position="6"/>
        <end position="56"/>
    </location>
</feature>